<dbReference type="PANTHER" id="PTHR12320:SF1">
    <property type="entry name" value="PROTEIN PHOSPHATASE PTC7 HOMOLOG"/>
    <property type="match status" value="1"/>
</dbReference>
<dbReference type="Gene3D" id="3.60.40.10">
    <property type="entry name" value="PPM-type phosphatase domain"/>
    <property type="match status" value="1"/>
</dbReference>
<sequence length="238" mass="25309">MLPHPTKASTGGEDAYFVTRNNWVGVADGVGQWALEGINSGLYAQELMENCRKLVSEESPSADPRQVLVMSAMEAKSAGSSTVLVASLIGQTLHVVNLGDSGFIVIRGGSVIVKSSPMTHGFNFPYQIERGDDPSLLLESYDITLNDGDVIVTATDGLFDNLYDHEIASIIQNSLQSGLGPKEMATLLAEKAHERGKSTSGSSPFSDAARAVGYNTYIGGKLDDVTVIVSLVKVNTKE</sequence>
<comment type="catalytic activity">
    <reaction evidence="1">
        <text>O-phospho-L-threonyl-[protein] + H2O = L-threonyl-[protein] + phosphate</text>
        <dbReference type="Rhea" id="RHEA:47004"/>
        <dbReference type="Rhea" id="RHEA-COMP:11060"/>
        <dbReference type="Rhea" id="RHEA-COMP:11605"/>
        <dbReference type="ChEBI" id="CHEBI:15377"/>
        <dbReference type="ChEBI" id="CHEBI:30013"/>
        <dbReference type="ChEBI" id="CHEBI:43474"/>
        <dbReference type="ChEBI" id="CHEBI:61977"/>
        <dbReference type="EC" id="3.1.3.16"/>
    </reaction>
</comment>
<protein>
    <recommendedName>
        <fullName evidence="1">Protein phosphatase</fullName>
        <ecNumber evidence="1">3.1.3.16</ecNumber>
    </recommendedName>
</protein>
<comment type="cofactor">
    <cofactor evidence="1">
        <name>Mn(2+)</name>
        <dbReference type="ChEBI" id="CHEBI:29035"/>
    </cofactor>
</comment>
<evidence type="ECO:0000256" key="1">
    <source>
        <dbReference type="RuleBase" id="RU366020"/>
    </source>
</evidence>
<keyword evidence="1" id="KW-0460">Magnesium</keyword>
<dbReference type="Pfam" id="PF13672">
    <property type="entry name" value="PP2C_2"/>
    <property type="match status" value="1"/>
</dbReference>
<dbReference type="InterPro" id="IPR001932">
    <property type="entry name" value="PPM-type_phosphatase-like_dom"/>
</dbReference>
<keyword evidence="1" id="KW-0904">Protein phosphatase</keyword>
<keyword evidence="1" id="KW-0378">Hydrolase</keyword>
<comment type="cofactor">
    <cofactor evidence="1">
        <name>Mg(2+)</name>
        <dbReference type="ChEBI" id="CHEBI:18420"/>
    </cofactor>
</comment>
<dbReference type="GO" id="GO:0004722">
    <property type="term" value="F:protein serine/threonine phosphatase activity"/>
    <property type="evidence" value="ECO:0007669"/>
    <property type="project" value="UniProtKB-EC"/>
</dbReference>
<dbReference type="InterPro" id="IPR039123">
    <property type="entry name" value="PPTC7"/>
</dbReference>
<dbReference type="PROSITE" id="PS51746">
    <property type="entry name" value="PPM_2"/>
    <property type="match status" value="1"/>
</dbReference>
<dbReference type="SMART" id="SM00331">
    <property type="entry name" value="PP2C_SIG"/>
    <property type="match status" value="1"/>
</dbReference>
<dbReference type="AlphaFoldDB" id="D5ACC8"/>
<name>D5ACC8_PICSI</name>
<dbReference type="PANTHER" id="PTHR12320">
    <property type="entry name" value="PROTEIN PHOSPHATASE 2C"/>
    <property type="match status" value="1"/>
</dbReference>
<proteinExistence type="evidence at transcript level"/>
<dbReference type="GO" id="GO:0046872">
    <property type="term" value="F:metal ion binding"/>
    <property type="evidence" value="ECO:0007669"/>
    <property type="project" value="UniProtKB-UniRule"/>
</dbReference>
<comment type="catalytic activity">
    <reaction evidence="1">
        <text>O-phospho-L-seryl-[protein] + H2O = L-seryl-[protein] + phosphate</text>
        <dbReference type="Rhea" id="RHEA:20629"/>
        <dbReference type="Rhea" id="RHEA-COMP:9863"/>
        <dbReference type="Rhea" id="RHEA-COMP:11604"/>
        <dbReference type="ChEBI" id="CHEBI:15377"/>
        <dbReference type="ChEBI" id="CHEBI:29999"/>
        <dbReference type="ChEBI" id="CHEBI:43474"/>
        <dbReference type="ChEBI" id="CHEBI:83421"/>
        <dbReference type="EC" id="3.1.3.16"/>
    </reaction>
</comment>
<dbReference type="InterPro" id="IPR036457">
    <property type="entry name" value="PPM-type-like_dom_sf"/>
</dbReference>
<accession>D5ACC8</accession>
<keyword evidence="1" id="KW-0464">Manganese</keyword>
<evidence type="ECO:0000313" key="3">
    <source>
        <dbReference type="EMBL" id="ADE77197.1"/>
    </source>
</evidence>
<dbReference type="SMART" id="SM00332">
    <property type="entry name" value="PP2Cc"/>
    <property type="match status" value="1"/>
</dbReference>
<feature type="domain" description="PPM-type phosphatase" evidence="2">
    <location>
        <begin position="1"/>
        <end position="232"/>
    </location>
</feature>
<dbReference type="EMBL" id="BT123902">
    <property type="protein sequence ID" value="ADE77197.1"/>
    <property type="molecule type" value="mRNA"/>
</dbReference>
<organism evidence="3">
    <name type="scientific">Picea sitchensis</name>
    <name type="common">Sitka spruce</name>
    <name type="synonym">Pinus sitchensis</name>
    <dbReference type="NCBI Taxonomy" id="3332"/>
    <lineage>
        <taxon>Eukaryota</taxon>
        <taxon>Viridiplantae</taxon>
        <taxon>Streptophyta</taxon>
        <taxon>Embryophyta</taxon>
        <taxon>Tracheophyta</taxon>
        <taxon>Spermatophyta</taxon>
        <taxon>Pinopsida</taxon>
        <taxon>Pinidae</taxon>
        <taxon>Conifers I</taxon>
        <taxon>Pinales</taxon>
        <taxon>Pinaceae</taxon>
        <taxon>Picea</taxon>
    </lineage>
</organism>
<dbReference type="SUPFAM" id="SSF81606">
    <property type="entry name" value="PP2C-like"/>
    <property type="match status" value="1"/>
</dbReference>
<dbReference type="EC" id="3.1.3.16" evidence="1"/>
<evidence type="ECO:0000259" key="2">
    <source>
        <dbReference type="PROSITE" id="PS51746"/>
    </source>
</evidence>
<keyword evidence="1" id="KW-0479">Metal-binding</keyword>
<comment type="similarity">
    <text evidence="1">Belongs to the PP2C family.</text>
</comment>
<reference evidence="3" key="1">
    <citation type="submission" date="2010-04" db="EMBL/GenBank/DDBJ databases">
        <authorList>
            <person name="Reid K.E."/>
            <person name="Liao N."/>
            <person name="Chan S."/>
            <person name="Docking R."/>
            <person name="Taylor G."/>
            <person name="Moore R."/>
            <person name="Mayo M."/>
            <person name="Munro S."/>
            <person name="King J."/>
            <person name="Yanchuk A."/>
            <person name="Holt R."/>
            <person name="Jones S."/>
            <person name="Marra M."/>
            <person name="Ritland C.E."/>
            <person name="Ritland K."/>
            <person name="Bohlmann J."/>
        </authorList>
    </citation>
    <scope>NUCLEOTIDE SEQUENCE</scope>
    <source>
        <tissue evidence="3">Bud</tissue>
    </source>
</reference>